<dbReference type="EMBL" id="AUSU01008280">
    <property type="protein sequence ID" value="EPS59545.1"/>
    <property type="molecule type" value="Genomic_DNA"/>
</dbReference>
<feature type="non-terminal residue" evidence="1">
    <location>
        <position position="80"/>
    </location>
</feature>
<keyword evidence="2" id="KW-1185">Reference proteome</keyword>
<organism evidence="1 2">
    <name type="scientific">Genlisea aurea</name>
    <dbReference type="NCBI Taxonomy" id="192259"/>
    <lineage>
        <taxon>Eukaryota</taxon>
        <taxon>Viridiplantae</taxon>
        <taxon>Streptophyta</taxon>
        <taxon>Embryophyta</taxon>
        <taxon>Tracheophyta</taxon>
        <taxon>Spermatophyta</taxon>
        <taxon>Magnoliopsida</taxon>
        <taxon>eudicotyledons</taxon>
        <taxon>Gunneridae</taxon>
        <taxon>Pentapetalae</taxon>
        <taxon>asterids</taxon>
        <taxon>lamiids</taxon>
        <taxon>Lamiales</taxon>
        <taxon>Lentibulariaceae</taxon>
        <taxon>Genlisea</taxon>
    </lineage>
</organism>
<reference evidence="1 2" key="1">
    <citation type="journal article" date="2013" name="BMC Genomics">
        <title>The miniature genome of a carnivorous plant Genlisea aurea contains a low number of genes and short non-coding sequences.</title>
        <authorList>
            <person name="Leushkin E.V."/>
            <person name="Sutormin R.A."/>
            <person name="Nabieva E.R."/>
            <person name="Penin A.A."/>
            <person name="Kondrashov A.S."/>
            <person name="Logacheva M.D."/>
        </authorList>
    </citation>
    <scope>NUCLEOTIDE SEQUENCE [LARGE SCALE GENOMIC DNA]</scope>
</reference>
<feature type="non-terminal residue" evidence="1">
    <location>
        <position position="1"/>
    </location>
</feature>
<proteinExistence type="predicted"/>
<name>S8BY68_9LAMI</name>
<comment type="caution">
    <text evidence="1">The sequence shown here is derived from an EMBL/GenBank/DDBJ whole genome shotgun (WGS) entry which is preliminary data.</text>
</comment>
<protein>
    <submittedName>
        <fullName evidence="1">Uncharacterized protein</fullName>
    </submittedName>
</protein>
<evidence type="ECO:0000313" key="1">
    <source>
        <dbReference type="EMBL" id="EPS59545.1"/>
    </source>
</evidence>
<evidence type="ECO:0000313" key="2">
    <source>
        <dbReference type="Proteomes" id="UP000015453"/>
    </source>
</evidence>
<dbReference type="Proteomes" id="UP000015453">
    <property type="component" value="Unassembled WGS sequence"/>
</dbReference>
<accession>S8BY68</accession>
<dbReference type="AlphaFoldDB" id="S8BY68"/>
<gene>
    <name evidence="1" type="ORF">M569_15261</name>
</gene>
<sequence>AAQPLLHASGYTPPPLYAANAAVALGGGYYPNIGYVAQHFNVAGYNPSSYHLPGYGVNVHPPPPGFYCQAPTDGMVPMNP</sequence>